<keyword evidence="1" id="KW-0802">TPR repeat</keyword>
<dbReference type="PANTHER" id="PTHR46423:SF1">
    <property type="entry name" value="RNA POLYMERASE II-ASSOCIATED PROTEIN 3"/>
    <property type="match status" value="1"/>
</dbReference>
<dbReference type="EMBL" id="KN839873">
    <property type="protein sequence ID" value="KIJ60336.1"/>
    <property type="molecule type" value="Genomic_DNA"/>
</dbReference>
<dbReference type="HOGENOM" id="CLU_1023280_0_0_1"/>
<dbReference type="AlphaFoldDB" id="A0A0C9WA84"/>
<dbReference type="GO" id="GO:0101031">
    <property type="term" value="C:protein folding chaperone complex"/>
    <property type="evidence" value="ECO:0007669"/>
    <property type="project" value="TreeGrafter"/>
</dbReference>
<sequence>MEFPEGFTTPSPTVLDTFVQHARQQIHNPDPLTNYIHIPPDLSPEWQAFFGKELAFAERKCGTEMNENRILWEKRGLRMEDEGLDEFNMMFASTVRKEEGNRFFRQNDMESALEAYTLAVRMFPLPDAQLNLAQAALQSYRYEIAEEQCTDALTTGLMQSRMNQAKAYYRRAKARRCLGKLTEALGDIQATLALESNDHFLQEESAEICRVLELSQEEQTSYIVSRPKAEAARESWAGILAMGVVEIDVPGSFDLGQQMRAQGPPMF</sequence>
<protein>
    <submittedName>
        <fullName evidence="2">Uncharacterized protein</fullName>
    </submittedName>
</protein>
<name>A0A0C9WA84_9AGAM</name>
<keyword evidence="3" id="KW-1185">Reference proteome</keyword>
<reference evidence="2 3" key="1">
    <citation type="submission" date="2014-04" db="EMBL/GenBank/DDBJ databases">
        <title>Evolutionary Origins and Diversification of the Mycorrhizal Mutualists.</title>
        <authorList>
            <consortium name="DOE Joint Genome Institute"/>
            <consortium name="Mycorrhizal Genomics Consortium"/>
            <person name="Kohler A."/>
            <person name="Kuo A."/>
            <person name="Nagy L.G."/>
            <person name="Floudas D."/>
            <person name="Copeland A."/>
            <person name="Barry K.W."/>
            <person name="Cichocki N."/>
            <person name="Veneault-Fourrey C."/>
            <person name="LaButti K."/>
            <person name="Lindquist E.A."/>
            <person name="Lipzen A."/>
            <person name="Lundell T."/>
            <person name="Morin E."/>
            <person name="Murat C."/>
            <person name="Riley R."/>
            <person name="Ohm R."/>
            <person name="Sun H."/>
            <person name="Tunlid A."/>
            <person name="Henrissat B."/>
            <person name="Grigoriev I.V."/>
            <person name="Hibbett D.S."/>
            <person name="Martin F."/>
        </authorList>
    </citation>
    <scope>NUCLEOTIDE SEQUENCE [LARGE SCALE GENOMIC DNA]</scope>
    <source>
        <strain evidence="2 3">MD-312</strain>
    </source>
</reference>
<dbReference type="SUPFAM" id="SSF48452">
    <property type="entry name" value="TPR-like"/>
    <property type="match status" value="1"/>
</dbReference>
<gene>
    <name evidence="2" type="ORF">HYDPIDRAFT_117225</name>
</gene>
<dbReference type="SMART" id="SM00028">
    <property type="entry name" value="TPR"/>
    <property type="match status" value="2"/>
</dbReference>
<dbReference type="OrthoDB" id="629492at2759"/>
<dbReference type="Gene3D" id="1.25.40.10">
    <property type="entry name" value="Tetratricopeptide repeat domain"/>
    <property type="match status" value="1"/>
</dbReference>
<evidence type="ECO:0000313" key="3">
    <source>
        <dbReference type="Proteomes" id="UP000053820"/>
    </source>
</evidence>
<evidence type="ECO:0000256" key="1">
    <source>
        <dbReference type="ARBA" id="ARBA00022803"/>
    </source>
</evidence>
<proteinExistence type="predicted"/>
<dbReference type="InterPro" id="IPR019734">
    <property type="entry name" value="TPR_rpt"/>
</dbReference>
<evidence type="ECO:0000313" key="2">
    <source>
        <dbReference type="EMBL" id="KIJ60336.1"/>
    </source>
</evidence>
<dbReference type="Proteomes" id="UP000053820">
    <property type="component" value="Unassembled WGS sequence"/>
</dbReference>
<accession>A0A0C9WA84</accession>
<organism evidence="2 3">
    <name type="scientific">Hydnomerulius pinastri MD-312</name>
    <dbReference type="NCBI Taxonomy" id="994086"/>
    <lineage>
        <taxon>Eukaryota</taxon>
        <taxon>Fungi</taxon>
        <taxon>Dikarya</taxon>
        <taxon>Basidiomycota</taxon>
        <taxon>Agaricomycotina</taxon>
        <taxon>Agaricomycetes</taxon>
        <taxon>Agaricomycetidae</taxon>
        <taxon>Boletales</taxon>
        <taxon>Boletales incertae sedis</taxon>
        <taxon>Leucogyrophana</taxon>
    </lineage>
</organism>
<dbReference type="InterPro" id="IPR051966">
    <property type="entry name" value="RPAP3"/>
</dbReference>
<dbReference type="InterPro" id="IPR011990">
    <property type="entry name" value="TPR-like_helical_dom_sf"/>
</dbReference>
<dbReference type="PANTHER" id="PTHR46423">
    <property type="entry name" value="RNA POLYMERASE II-ASSOCIATED PROTEIN 3"/>
    <property type="match status" value="1"/>
</dbReference>